<dbReference type="Gene3D" id="3.40.30.10">
    <property type="entry name" value="Glutaredoxin"/>
    <property type="match status" value="1"/>
</dbReference>
<organism evidence="4 5">
    <name type="scientific">Homarus americanus</name>
    <name type="common">American lobster</name>
    <dbReference type="NCBI Taxonomy" id="6706"/>
    <lineage>
        <taxon>Eukaryota</taxon>
        <taxon>Metazoa</taxon>
        <taxon>Ecdysozoa</taxon>
        <taxon>Arthropoda</taxon>
        <taxon>Crustacea</taxon>
        <taxon>Multicrustacea</taxon>
        <taxon>Malacostraca</taxon>
        <taxon>Eumalacostraca</taxon>
        <taxon>Eucarida</taxon>
        <taxon>Decapoda</taxon>
        <taxon>Pleocyemata</taxon>
        <taxon>Astacidea</taxon>
        <taxon>Nephropoidea</taxon>
        <taxon>Nephropidae</taxon>
        <taxon>Homarus</taxon>
    </lineage>
</organism>
<dbReference type="PANTHER" id="PTHR43969">
    <property type="entry name" value="GLUTATHIONE S TRANSFERASE D10, ISOFORM A-RELATED"/>
    <property type="match status" value="1"/>
</dbReference>
<dbReference type="EMBL" id="JAHLQT010004419">
    <property type="protein sequence ID" value="KAG7175991.1"/>
    <property type="molecule type" value="Genomic_DNA"/>
</dbReference>
<keyword evidence="5" id="KW-1185">Reference proteome</keyword>
<dbReference type="PROSITE" id="PS50404">
    <property type="entry name" value="GST_NTER"/>
    <property type="match status" value="1"/>
</dbReference>
<dbReference type="InterPro" id="IPR010987">
    <property type="entry name" value="Glutathione-S-Trfase_C-like"/>
</dbReference>
<proteinExistence type="predicted"/>
<dbReference type="GO" id="GO:0004364">
    <property type="term" value="F:glutathione transferase activity"/>
    <property type="evidence" value="ECO:0007669"/>
    <property type="project" value="TreeGrafter"/>
</dbReference>
<dbReference type="PANTHER" id="PTHR43969:SF9">
    <property type="entry name" value="GLUTATHIONE S TRANSFERASE D10, ISOFORM A-RELATED"/>
    <property type="match status" value="1"/>
</dbReference>
<dbReference type="PROSITE" id="PS50405">
    <property type="entry name" value="GST_CTER"/>
    <property type="match status" value="1"/>
</dbReference>
<accession>A0A8J5NAC3</accession>
<dbReference type="InterPro" id="IPR004045">
    <property type="entry name" value="Glutathione_S-Trfase_N"/>
</dbReference>
<feature type="domain" description="GST C-terminal" evidence="3">
    <location>
        <begin position="7"/>
        <end position="112"/>
    </location>
</feature>
<dbReference type="SUPFAM" id="SSF47616">
    <property type="entry name" value="GST C-terminal domain-like"/>
    <property type="match status" value="1"/>
</dbReference>
<protein>
    <submittedName>
        <fullName evidence="4">Glutathione S-transferase 1-like 6</fullName>
    </submittedName>
</protein>
<dbReference type="InterPro" id="IPR004046">
    <property type="entry name" value="GST_C"/>
</dbReference>
<dbReference type="GO" id="GO:0006749">
    <property type="term" value="P:glutathione metabolic process"/>
    <property type="evidence" value="ECO:0007669"/>
    <property type="project" value="TreeGrafter"/>
</dbReference>
<dbReference type="Pfam" id="PF14497">
    <property type="entry name" value="GST_C_3"/>
    <property type="match status" value="1"/>
</dbReference>
<reference evidence="4" key="1">
    <citation type="journal article" date="2021" name="Sci. Adv.">
        <title>The American lobster genome reveals insights on longevity, neural, and immune adaptations.</title>
        <authorList>
            <person name="Polinski J.M."/>
            <person name="Zimin A.V."/>
            <person name="Clark K.F."/>
            <person name="Kohn A.B."/>
            <person name="Sadowski N."/>
            <person name="Timp W."/>
            <person name="Ptitsyn A."/>
            <person name="Khanna P."/>
            <person name="Romanova D.Y."/>
            <person name="Williams P."/>
            <person name="Greenwood S.J."/>
            <person name="Moroz L.L."/>
            <person name="Walt D.R."/>
            <person name="Bodnar A.G."/>
        </authorList>
    </citation>
    <scope>NUCLEOTIDE SEQUENCE</scope>
    <source>
        <strain evidence="4">GMGI-L3</strain>
    </source>
</reference>
<evidence type="ECO:0000313" key="5">
    <source>
        <dbReference type="Proteomes" id="UP000747542"/>
    </source>
</evidence>
<dbReference type="AlphaFoldDB" id="A0A8J5NAC3"/>
<feature type="domain" description="GST N-terminal" evidence="2">
    <location>
        <begin position="1"/>
        <end position="42"/>
    </location>
</feature>
<dbReference type="InterPro" id="IPR036249">
    <property type="entry name" value="Thioredoxin-like_sf"/>
</dbReference>
<dbReference type="Pfam" id="PF13417">
    <property type="entry name" value="GST_N_3"/>
    <property type="match status" value="1"/>
</dbReference>
<evidence type="ECO:0000256" key="1">
    <source>
        <dbReference type="ARBA" id="ARBA00011738"/>
    </source>
</evidence>
<dbReference type="Gene3D" id="1.20.1050.10">
    <property type="match status" value="1"/>
</dbReference>
<name>A0A8J5NAC3_HOMAM</name>
<dbReference type="Proteomes" id="UP000747542">
    <property type="component" value="Unassembled WGS sequence"/>
</dbReference>
<comment type="caution">
    <text evidence="4">The sequence shown here is derived from an EMBL/GenBank/DDBJ whole genome shotgun (WGS) entry which is preliminary data.</text>
</comment>
<feature type="non-terminal residue" evidence="4">
    <location>
        <position position="1"/>
    </location>
</feature>
<gene>
    <name evidence="4" type="primary">GstD1-L6</name>
    <name evidence="4" type="ORF">Hamer_G016947</name>
</gene>
<dbReference type="InterPro" id="IPR036282">
    <property type="entry name" value="Glutathione-S-Trfase_C_sf"/>
</dbReference>
<evidence type="ECO:0000259" key="3">
    <source>
        <dbReference type="PROSITE" id="PS50405"/>
    </source>
</evidence>
<evidence type="ECO:0000259" key="2">
    <source>
        <dbReference type="PROSITE" id="PS50404"/>
    </source>
</evidence>
<dbReference type="SUPFAM" id="SSF52833">
    <property type="entry name" value="Thioredoxin-like"/>
    <property type="match status" value="1"/>
</dbReference>
<sequence length="112" mass="12401">MKPEFLAINPQHCVPTMVDGDLALWESRPICTYLASQYGKDDSLYPKDPKTRAKALGWLNDWLAGHDWAVGNNLTVADHSLVATVSTMEATGIDLAKHTNISSWLGRCKTKM</sequence>
<evidence type="ECO:0000313" key="4">
    <source>
        <dbReference type="EMBL" id="KAG7175991.1"/>
    </source>
</evidence>
<comment type="subunit">
    <text evidence="1">Homodimer.</text>
</comment>